<keyword evidence="2" id="KW-1185">Reference proteome</keyword>
<organism evidence="1 2">
    <name type="scientific">Patagioenas fasciata monilis</name>
    <dbReference type="NCBI Taxonomy" id="372326"/>
    <lineage>
        <taxon>Eukaryota</taxon>
        <taxon>Metazoa</taxon>
        <taxon>Chordata</taxon>
        <taxon>Craniata</taxon>
        <taxon>Vertebrata</taxon>
        <taxon>Euteleostomi</taxon>
        <taxon>Archelosauria</taxon>
        <taxon>Archosauria</taxon>
        <taxon>Dinosauria</taxon>
        <taxon>Saurischia</taxon>
        <taxon>Theropoda</taxon>
        <taxon>Coelurosauria</taxon>
        <taxon>Aves</taxon>
        <taxon>Neognathae</taxon>
        <taxon>Neoaves</taxon>
        <taxon>Columbimorphae</taxon>
        <taxon>Columbiformes</taxon>
        <taxon>Columbidae</taxon>
        <taxon>Patagioenas</taxon>
    </lineage>
</organism>
<sequence length="180" mass="20424">MVTFHQVFSQTTAFRNICRGHALSIKEEVTREWLKFILESINLAEDRWKKFYSICATILRYGCISVSPSPKQLNFNQPKCNTDVGEADPPSVVCRHFSELIAGSSDSLWSRCGADHLHSPISFAMNTVIRLCFKKARITIVVNESYAARRSHTSGFASRKPLRSEDYSLGNIIKQKSKCF</sequence>
<gene>
    <name evidence="1" type="ORF">AV530_005048</name>
</gene>
<name>A0A1V4K423_PATFA</name>
<protein>
    <submittedName>
        <fullName evidence="1">Uncharacterized protein</fullName>
    </submittedName>
</protein>
<dbReference type="Proteomes" id="UP000190648">
    <property type="component" value="Unassembled WGS sequence"/>
</dbReference>
<evidence type="ECO:0000313" key="1">
    <source>
        <dbReference type="EMBL" id="OPJ79123.1"/>
    </source>
</evidence>
<dbReference type="AlphaFoldDB" id="A0A1V4K423"/>
<accession>A0A1V4K423</accession>
<evidence type="ECO:0000313" key="2">
    <source>
        <dbReference type="Proteomes" id="UP000190648"/>
    </source>
</evidence>
<comment type="caution">
    <text evidence="1">The sequence shown here is derived from an EMBL/GenBank/DDBJ whole genome shotgun (WGS) entry which is preliminary data.</text>
</comment>
<dbReference type="EMBL" id="LSYS01004732">
    <property type="protein sequence ID" value="OPJ79123.1"/>
    <property type="molecule type" value="Genomic_DNA"/>
</dbReference>
<reference evidence="1 2" key="1">
    <citation type="submission" date="2016-02" db="EMBL/GenBank/DDBJ databases">
        <title>Band-tailed pigeon sequencing and assembly.</title>
        <authorList>
            <person name="Soares A.E."/>
            <person name="Novak B.J."/>
            <person name="Rice E.S."/>
            <person name="O'Connell B."/>
            <person name="Chang D."/>
            <person name="Weber S."/>
            <person name="Shapiro B."/>
        </authorList>
    </citation>
    <scope>NUCLEOTIDE SEQUENCE [LARGE SCALE GENOMIC DNA]</scope>
    <source>
        <strain evidence="1">BTP2013</strain>
        <tissue evidence="1">Blood</tissue>
    </source>
</reference>
<proteinExistence type="predicted"/>